<dbReference type="GO" id="GO:0003676">
    <property type="term" value="F:nucleic acid binding"/>
    <property type="evidence" value="ECO:0007669"/>
    <property type="project" value="InterPro"/>
</dbReference>
<keyword evidence="1" id="KW-0489">Methyltransferase</keyword>
<dbReference type="InterPro" id="IPR029063">
    <property type="entry name" value="SAM-dependent_MTases_sf"/>
</dbReference>
<sequence length="185" mass="21377">MRNDSYLKVDKTNNEMYTPFYAVEPLIKYLQLTKYKEICCPFDEDWSAYVQRFKELGYNVTNSSLLSGTDFFSLDLRPYDVIISNPPFQYKDAVLTKLYKSGKPFAMLLPLPTLQGNKRAKLFEQYGLQLLSFDKRIGFHSPDSMQKITGIPCFASAYFCRDFLPGELIVESLHVFKRPLISSSV</sequence>
<keyword evidence="1" id="KW-0808">Transferase</keyword>
<proteinExistence type="predicted"/>
<dbReference type="SUPFAM" id="SSF53335">
    <property type="entry name" value="S-adenosyl-L-methionine-dependent methyltransferases"/>
    <property type="match status" value="1"/>
</dbReference>
<dbReference type="EMBL" id="BK015217">
    <property type="protein sequence ID" value="DAD96517.1"/>
    <property type="molecule type" value="Genomic_DNA"/>
</dbReference>
<protein>
    <submittedName>
        <fullName evidence="1">Adenine-specific methyltransferase</fullName>
    </submittedName>
</protein>
<evidence type="ECO:0000313" key="1">
    <source>
        <dbReference type="EMBL" id="DAD96517.1"/>
    </source>
</evidence>
<dbReference type="PROSITE" id="PS00092">
    <property type="entry name" value="N6_MTASE"/>
    <property type="match status" value="1"/>
</dbReference>
<accession>A0A8S5NNX6</accession>
<organism evidence="1">
    <name type="scientific">Myoviridae sp. ctj3P51</name>
    <dbReference type="NCBI Taxonomy" id="2826687"/>
    <lineage>
        <taxon>Viruses</taxon>
        <taxon>Duplodnaviria</taxon>
        <taxon>Heunggongvirae</taxon>
        <taxon>Uroviricota</taxon>
        <taxon>Caudoviricetes</taxon>
    </lineage>
</organism>
<name>A0A8S5NNX6_9CAUD</name>
<reference evidence="1" key="1">
    <citation type="journal article" date="2021" name="Proc. Natl. Acad. Sci. U.S.A.">
        <title>A Catalog of Tens of Thousands of Viruses from Human Metagenomes Reveals Hidden Associations with Chronic Diseases.</title>
        <authorList>
            <person name="Tisza M.J."/>
            <person name="Buck C.B."/>
        </authorList>
    </citation>
    <scope>NUCLEOTIDE SEQUENCE</scope>
    <source>
        <strain evidence="1">Ctj3P51</strain>
    </source>
</reference>
<dbReference type="GO" id="GO:0032259">
    <property type="term" value="P:methylation"/>
    <property type="evidence" value="ECO:0007669"/>
    <property type="project" value="UniProtKB-KW"/>
</dbReference>
<dbReference type="InterPro" id="IPR002052">
    <property type="entry name" value="DNA_methylase_N6_adenine_CS"/>
</dbReference>
<dbReference type="GO" id="GO:0008168">
    <property type="term" value="F:methyltransferase activity"/>
    <property type="evidence" value="ECO:0007669"/>
    <property type="project" value="UniProtKB-KW"/>
</dbReference>